<organism evidence="5 6">
    <name type="scientific">Bradyrhizobium erythrophlei</name>
    <dbReference type="NCBI Taxonomy" id="1437360"/>
    <lineage>
        <taxon>Bacteria</taxon>
        <taxon>Pseudomonadati</taxon>
        <taxon>Pseudomonadota</taxon>
        <taxon>Alphaproteobacteria</taxon>
        <taxon>Hyphomicrobiales</taxon>
        <taxon>Nitrobacteraceae</taxon>
        <taxon>Bradyrhizobium</taxon>
    </lineage>
</organism>
<dbReference type="EMBL" id="FNTH01000001">
    <property type="protein sequence ID" value="SEE10442.1"/>
    <property type="molecule type" value="Genomic_DNA"/>
</dbReference>
<feature type="domain" description="HTH araC/xylS-type" evidence="4">
    <location>
        <begin position="191"/>
        <end position="289"/>
    </location>
</feature>
<dbReference type="InterPro" id="IPR020449">
    <property type="entry name" value="Tscrpt_reg_AraC-type_HTH"/>
</dbReference>
<evidence type="ECO:0000313" key="5">
    <source>
        <dbReference type="EMBL" id="SEE10442.1"/>
    </source>
</evidence>
<dbReference type="RefSeq" id="WP_143046849.1">
    <property type="nucleotide sequence ID" value="NZ_FNTH01000001.1"/>
</dbReference>
<name>A0A1H5G403_9BRAD</name>
<dbReference type="Pfam" id="PF12833">
    <property type="entry name" value="HTH_18"/>
    <property type="match status" value="1"/>
</dbReference>
<dbReference type="SMART" id="SM00342">
    <property type="entry name" value="HTH_ARAC"/>
    <property type="match status" value="1"/>
</dbReference>
<accession>A0A1H5G403</accession>
<dbReference type="InterPro" id="IPR018060">
    <property type="entry name" value="HTH_AraC"/>
</dbReference>
<dbReference type="Gene3D" id="1.10.10.60">
    <property type="entry name" value="Homeodomain-like"/>
    <property type="match status" value="2"/>
</dbReference>
<dbReference type="InterPro" id="IPR018062">
    <property type="entry name" value="HTH_AraC-typ_CS"/>
</dbReference>
<dbReference type="AlphaFoldDB" id="A0A1H5G403"/>
<evidence type="ECO:0000256" key="2">
    <source>
        <dbReference type="ARBA" id="ARBA00023125"/>
    </source>
</evidence>
<dbReference type="SUPFAM" id="SSF46689">
    <property type="entry name" value="Homeodomain-like"/>
    <property type="match status" value="2"/>
</dbReference>
<dbReference type="PROSITE" id="PS01124">
    <property type="entry name" value="HTH_ARAC_FAMILY_2"/>
    <property type="match status" value="1"/>
</dbReference>
<sequence length="290" mass="32228">MDGYAYKSGNFLLPRVSTRNWLGITTQSFEQQLDPGPAWHKFQSSAPIVSVVLKEVGGDCETRTNLDHAEKDRSAGGEGHISIVPMGGDVWGYTNGVSLVHEARFFIDPASANDIVGEEFSEDVLRSPSLMKVDHEIQAIARLLFAESWRKSVEPLYAEGLISAFLARLGSLTQSHKQKLRLSGLTPKQLRSVKEFIADNVSENIGLTDLAELVGLSRSQFGRAFKTSTGMSPHRYHLEQRLKLAKRLLTTSRQSLVEIALETGFSEQSHFNRVFRSLTGATPAVWRRSQ</sequence>
<dbReference type="GO" id="GO:0043565">
    <property type="term" value="F:sequence-specific DNA binding"/>
    <property type="evidence" value="ECO:0007669"/>
    <property type="project" value="InterPro"/>
</dbReference>
<dbReference type="OrthoDB" id="110167at2"/>
<evidence type="ECO:0000259" key="4">
    <source>
        <dbReference type="PROSITE" id="PS01124"/>
    </source>
</evidence>
<keyword evidence="3" id="KW-0804">Transcription</keyword>
<dbReference type="PROSITE" id="PS00041">
    <property type="entry name" value="HTH_ARAC_FAMILY_1"/>
    <property type="match status" value="1"/>
</dbReference>
<keyword evidence="2" id="KW-0238">DNA-binding</keyword>
<dbReference type="GO" id="GO:0003700">
    <property type="term" value="F:DNA-binding transcription factor activity"/>
    <property type="evidence" value="ECO:0007669"/>
    <property type="project" value="InterPro"/>
</dbReference>
<evidence type="ECO:0000313" key="6">
    <source>
        <dbReference type="Proteomes" id="UP000198992"/>
    </source>
</evidence>
<keyword evidence="1" id="KW-0805">Transcription regulation</keyword>
<protein>
    <submittedName>
        <fullName evidence="5">Transcriptional regulator, AraC family</fullName>
    </submittedName>
</protein>
<reference evidence="5 6" key="1">
    <citation type="submission" date="2016-10" db="EMBL/GenBank/DDBJ databases">
        <authorList>
            <person name="de Groot N.N."/>
        </authorList>
    </citation>
    <scope>NUCLEOTIDE SEQUENCE [LARGE SCALE GENOMIC DNA]</scope>
    <source>
        <strain evidence="5 6">MT12</strain>
    </source>
</reference>
<evidence type="ECO:0000256" key="3">
    <source>
        <dbReference type="ARBA" id="ARBA00023163"/>
    </source>
</evidence>
<evidence type="ECO:0000256" key="1">
    <source>
        <dbReference type="ARBA" id="ARBA00023015"/>
    </source>
</evidence>
<gene>
    <name evidence="5" type="ORF">SAMN05444164_6918</name>
</gene>
<dbReference type="PRINTS" id="PR00032">
    <property type="entry name" value="HTHARAC"/>
</dbReference>
<dbReference type="InterPro" id="IPR050204">
    <property type="entry name" value="AraC_XylS_family_regulators"/>
</dbReference>
<dbReference type="Proteomes" id="UP000198992">
    <property type="component" value="Unassembled WGS sequence"/>
</dbReference>
<proteinExistence type="predicted"/>
<dbReference type="PANTHER" id="PTHR46796:SF14">
    <property type="entry name" value="TRANSCRIPTIONAL REGULATORY PROTEIN"/>
    <property type="match status" value="1"/>
</dbReference>
<dbReference type="PANTHER" id="PTHR46796">
    <property type="entry name" value="HTH-TYPE TRANSCRIPTIONAL ACTIVATOR RHAS-RELATED"/>
    <property type="match status" value="1"/>
</dbReference>
<dbReference type="InterPro" id="IPR009057">
    <property type="entry name" value="Homeodomain-like_sf"/>
</dbReference>